<reference evidence="1" key="1">
    <citation type="submission" date="2018-11" db="EMBL/GenBank/DDBJ databases">
        <authorList>
            <person name="Alioto T."/>
            <person name="Alioto T."/>
        </authorList>
    </citation>
    <scope>NUCLEOTIDE SEQUENCE</scope>
</reference>
<gene>
    <name evidence="1" type="ORF">MGAL_10B081144</name>
</gene>
<evidence type="ECO:0000313" key="1">
    <source>
        <dbReference type="EMBL" id="VDI28395.1"/>
    </source>
</evidence>
<dbReference type="OrthoDB" id="10350245at2759"/>
<dbReference type="EMBL" id="UYJE01004482">
    <property type="protein sequence ID" value="VDI28395.1"/>
    <property type="molecule type" value="Genomic_DNA"/>
</dbReference>
<evidence type="ECO:0000313" key="2">
    <source>
        <dbReference type="Proteomes" id="UP000596742"/>
    </source>
</evidence>
<keyword evidence="2" id="KW-1185">Reference proteome</keyword>
<accession>A0A8B6E5F9</accession>
<dbReference type="AlphaFoldDB" id="A0A8B6E5F9"/>
<name>A0A8B6E5F9_MYTGA</name>
<protein>
    <submittedName>
        <fullName evidence="1">Uncharacterized protein</fullName>
    </submittedName>
</protein>
<dbReference type="Proteomes" id="UP000596742">
    <property type="component" value="Unassembled WGS sequence"/>
</dbReference>
<sequence length="210" mass="23495">MTLTGTVDKNEKANPAVASVKNAFTVKAPNTRKTSIIVHRKKTPSTCTINNSFREAYFNLRNDEEVFDSAIKRSRRDTPVHDQLGVPVKSTWRSTSELLREDTVEENAYLGIRLRSESLMPATSLCGSNDALLLIPNKNEEKEDLNCIQQYNSIKTGVLERPNSFPNETVLKSRRKTVTFGKPLAFTVGKSRKERCLSLSGIDGNFMGLI</sequence>
<comment type="caution">
    <text evidence="1">The sequence shown here is derived from an EMBL/GenBank/DDBJ whole genome shotgun (WGS) entry which is preliminary data.</text>
</comment>
<organism evidence="1 2">
    <name type="scientific">Mytilus galloprovincialis</name>
    <name type="common">Mediterranean mussel</name>
    <dbReference type="NCBI Taxonomy" id="29158"/>
    <lineage>
        <taxon>Eukaryota</taxon>
        <taxon>Metazoa</taxon>
        <taxon>Spiralia</taxon>
        <taxon>Lophotrochozoa</taxon>
        <taxon>Mollusca</taxon>
        <taxon>Bivalvia</taxon>
        <taxon>Autobranchia</taxon>
        <taxon>Pteriomorphia</taxon>
        <taxon>Mytilida</taxon>
        <taxon>Mytiloidea</taxon>
        <taxon>Mytilidae</taxon>
        <taxon>Mytilinae</taxon>
        <taxon>Mytilus</taxon>
    </lineage>
</organism>
<proteinExistence type="predicted"/>